<accession>A0AAE3VZS0</accession>
<keyword evidence="4 8" id="KW-0812">Transmembrane</keyword>
<name>A0AAE3VZS0_9ACTN</name>
<evidence type="ECO:0000259" key="9">
    <source>
        <dbReference type="Pfam" id="PF03176"/>
    </source>
</evidence>
<evidence type="ECO:0000256" key="3">
    <source>
        <dbReference type="ARBA" id="ARBA00022475"/>
    </source>
</evidence>
<keyword evidence="5 8" id="KW-1133">Transmembrane helix</keyword>
<dbReference type="AlphaFoldDB" id="A0AAE3VZS0"/>
<protein>
    <submittedName>
        <fullName evidence="10">Membrane protein YdfJ with MMPL/SSD domain</fullName>
    </submittedName>
</protein>
<evidence type="ECO:0000313" key="10">
    <source>
        <dbReference type="EMBL" id="MDQ0366194.1"/>
    </source>
</evidence>
<evidence type="ECO:0000256" key="1">
    <source>
        <dbReference type="ARBA" id="ARBA00004651"/>
    </source>
</evidence>
<gene>
    <name evidence="10" type="ORF">J2S42_002863</name>
</gene>
<feature type="domain" description="Membrane transport protein MMPL" evidence="9">
    <location>
        <begin position="85"/>
        <end position="163"/>
    </location>
</feature>
<reference evidence="10 11" key="1">
    <citation type="submission" date="2023-07" db="EMBL/GenBank/DDBJ databases">
        <title>Sequencing the genomes of 1000 actinobacteria strains.</title>
        <authorList>
            <person name="Klenk H.-P."/>
        </authorList>
    </citation>
    <scope>NUCLEOTIDE SEQUENCE [LARGE SCALE GENOMIC DNA]</scope>
    <source>
        <strain evidence="10 11">DSM 44709</strain>
    </source>
</reference>
<proteinExistence type="inferred from homology"/>
<feature type="region of interest" description="Disordered" evidence="7">
    <location>
        <begin position="153"/>
        <end position="183"/>
    </location>
</feature>
<evidence type="ECO:0000256" key="8">
    <source>
        <dbReference type="SAM" id="Phobius"/>
    </source>
</evidence>
<feature type="compositionally biased region" description="Basic and acidic residues" evidence="7">
    <location>
        <begin position="168"/>
        <end position="183"/>
    </location>
</feature>
<evidence type="ECO:0000256" key="7">
    <source>
        <dbReference type="SAM" id="MobiDB-lite"/>
    </source>
</evidence>
<organism evidence="10 11">
    <name type="scientific">Catenuloplanes indicus</name>
    <dbReference type="NCBI Taxonomy" id="137267"/>
    <lineage>
        <taxon>Bacteria</taxon>
        <taxon>Bacillati</taxon>
        <taxon>Actinomycetota</taxon>
        <taxon>Actinomycetes</taxon>
        <taxon>Micromonosporales</taxon>
        <taxon>Micromonosporaceae</taxon>
        <taxon>Catenuloplanes</taxon>
    </lineage>
</organism>
<keyword evidence="11" id="KW-1185">Reference proteome</keyword>
<evidence type="ECO:0000256" key="4">
    <source>
        <dbReference type="ARBA" id="ARBA00022692"/>
    </source>
</evidence>
<dbReference type="InterPro" id="IPR004869">
    <property type="entry name" value="MMPL_dom"/>
</dbReference>
<evidence type="ECO:0000256" key="6">
    <source>
        <dbReference type="ARBA" id="ARBA00023136"/>
    </source>
</evidence>
<keyword evidence="6 8" id="KW-0472">Membrane</keyword>
<dbReference type="EMBL" id="JAUSUZ010000001">
    <property type="protein sequence ID" value="MDQ0366194.1"/>
    <property type="molecule type" value="Genomic_DNA"/>
</dbReference>
<dbReference type="Pfam" id="PF03176">
    <property type="entry name" value="MMPL"/>
    <property type="match status" value="2"/>
</dbReference>
<feature type="domain" description="Membrane transport protein MMPL" evidence="9">
    <location>
        <begin position="13"/>
        <end position="79"/>
    </location>
</feature>
<feature type="transmembrane region" description="Helical" evidence="8">
    <location>
        <begin position="20"/>
        <end position="43"/>
    </location>
</feature>
<dbReference type="PANTHER" id="PTHR33406">
    <property type="entry name" value="MEMBRANE PROTEIN MJ1562-RELATED"/>
    <property type="match status" value="1"/>
</dbReference>
<comment type="similarity">
    <text evidence="2">Belongs to the resistance-nodulation-cell division (RND) (TC 2.A.6) family. MmpL subfamily.</text>
</comment>
<keyword evidence="3" id="KW-1003">Cell membrane</keyword>
<dbReference type="InterPro" id="IPR050545">
    <property type="entry name" value="Mycobact_MmpL"/>
</dbReference>
<comment type="subcellular location">
    <subcellularLocation>
        <location evidence="1">Cell membrane</location>
        <topology evidence="1">Multi-pass membrane protein</topology>
    </subcellularLocation>
</comment>
<sequence length="183" mass="19215">MIAARLRLLPSGRNSNRALGPISAVGVAATLIAMIPLLPALLLGGRWAFWPRRPPARGTTADSRLWTRVAGAVEKRPRVTWIDTAVLRGPIITGCVITSAGVVLAATFSALAVVPPVTLAELGTAVAVGVPLDTVVVRSLPVPALVHDLGDRVRWPGRPPRRTPGRSDGPDDSAKKDGRLISV</sequence>
<dbReference type="SUPFAM" id="SSF82866">
    <property type="entry name" value="Multidrug efflux transporter AcrB transmembrane domain"/>
    <property type="match status" value="1"/>
</dbReference>
<comment type="caution">
    <text evidence="10">The sequence shown here is derived from an EMBL/GenBank/DDBJ whole genome shotgun (WGS) entry which is preliminary data.</text>
</comment>
<dbReference type="GO" id="GO:0005886">
    <property type="term" value="C:plasma membrane"/>
    <property type="evidence" value="ECO:0007669"/>
    <property type="project" value="UniProtKB-SubCell"/>
</dbReference>
<evidence type="ECO:0000313" key="11">
    <source>
        <dbReference type="Proteomes" id="UP001240236"/>
    </source>
</evidence>
<evidence type="ECO:0000256" key="5">
    <source>
        <dbReference type="ARBA" id="ARBA00022989"/>
    </source>
</evidence>
<dbReference type="Proteomes" id="UP001240236">
    <property type="component" value="Unassembled WGS sequence"/>
</dbReference>
<dbReference type="PANTHER" id="PTHR33406:SF6">
    <property type="entry name" value="MEMBRANE PROTEIN YDGH-RELATED"/>
    <property type="match status" value="1"/>
</dbReference>
<evidence type="ECO:0000256" key="2">
    <source>
        <dbReference type="ARBA" id="ARBA00010157"/>
    </source>
</evidence>